<dbReference type="PANTHER" id="PTHR16442">
    <property type="entry name" value="RING FINGER PROTEIN 17"/>
    <property type="match status" value="1"/>
</dbReference>
<name>B3LYT3_DROAN</name>
<dbReference type="GO" id="GO:0140965">
    <property type="term" value="P:secondary piRNA processing"/>
    <property type="evidence" value="ECO:0007669"/>
    <property type="project" value="EnsemblMetazoa"/>
</dbReference>
<organism evidence="8 10">
    <name type="scientific">Drosophila ananassae</name>
    <name type="common">Fruit fly</name>
    <dbReference type="NCBI Taxonomy" id="7217"/>
    <lineage>
        <taxon>Eukaryota</taxon>
        <taxon>Metazoa</taxon>
        <taxon>Ecdysozoa</taxon>
        <taxon>Arthropoda</taxon>
        <taxon>Hexapoda</taxon>
        <taxon>Insecta</taxon>
        <taxon>Pterygota</taxon>
        <taxon>Neoptera</taxon>
        <taxon>Endopterygota</taxon>
        <taxon>Diptera</taxon>
        <taxon>Brachycera</taxon>
        <taxon>Muscomorpha</taxon>
        <taxon>Ephydroidea</taxon>
        <taxon>Drosophilidae</taxon>
        <taxon>Drosophila</taxon>
        <taxon>Sophophora</taxon>
    </lineage>
</organism>
<dbReference type="OrthoDB" id="10023235at2759"/>
<accession>B3LYT3</accession>
<reference evidence="8" key="3">
    <citation type="submission" date="2015-10" db="EMBL/GenBank/DDBJ databases">
        <authorList>
            <consortium name="FlyBase"/>
        </authorList>
    </citation>
    <scope>NUCLEOTIDE SEQUENCE</scope>
    <source>
        <strain evidence="8">TSC#14024-0371.13</strain>
    </source>
</reference>
<sequence>MSPLKIENPCVLCGCESSLMCQRCLEPYCNAICQRKDWQKHKYYCTPMPSLVKLNGEVKKPIAEEQSLSKPNSIKKRESDVPNPTVDSKDIKSLSENAEKPLSKAWRDPFLPPGDDFFEARVTFMEKEGPFWVVAATHVESLERLMDNMMKAMNSQKLKRAELVEVDTLVAIEMDNKIHRGNVLTVDEMGKRAEIRMIDNGAVVTIQFKDIYSALFRMSDVKAFAFRVKQPTTTGVQTNKNLTLRFVSHKTSEGLYNVQMKPKLTIPLNLPIELLKVNPELNIVRVFKNDFARSEPESILVQLKVLDNINQDLNEILTKRAQPCNGPFPDEKCTFFVAARTKDGFRRVFLLDHLEFPTPTFLVYEMDEGKISLCNEVCRIPSQLLGLPMRVFSIMPNEPIYKGLKEDGCGDEQLSVKFKQDIPASKDKIRTLNASLLANGKPIGLVRLNSFLGQVSDLGHKFWRNAIKNEDLVYITHVVNYSEVYISSKDTLRYANIFNRLESKCKPFKETTDIPEGCIVLVTCPILGIFRGEILNVKNGMFTVENVDTGSSHTVHLKALRMACRFLENLPVSLMRVKLKTVRDIPEAAVPVNSGAIRLLNEHSAQQDIFSLDMPISNLAVDLLSRSSDQTSLVGRILPIMFTSANPPDAPPTPAKPTAQPSSVAPQPVLLEPARALPPLPPSPPGSPDRLYSVDARQLLELSTASVLETKPFERYYYADLVKHLVPVGEDIEVICLGACNMSKTGYITACFFQNEKVAENFQGLLSLVAHHGTCAHNSVTTYLPGVGELCLAIYSLDNCWYRGVCLENDHKTTKILYCDFGNVEHVPSENLKPIPNDALHPVYATKCYIDGFDKTKDFTALEEYLSHPIKLKCRVRNGPETDSRIITIPNMDKILAQVEV</sequence>
<dbReference type="Proteomes" id="UP000007801">
    <property type="component" value="Unassembled WGS sequence"/>
</dbReference>
<dbReference type="EMBL" id="CH902617">
    <property type="protein sequence ID" value="EDV44049.2"/>
    <property type="molecule type" value="Genomic_DNA"/>
</dbReference>
<dbReference type="PROSITE" id="PS50865">
    <property type="entry name" value="ZF_MYND_2"/>
    <property type="match status" value="1"/>
</dbReference>
<gene>
    <name evidence="8" type="primary">Dana\GF18797</name>
    <name evidence="8" type="synonym">dana_GLEANR_20054</name>
    <name evidence="8" type="ORF">GF18797</name>
</gene>
<keyword evidence="3" id="KW-0862">Zinc</keyword>
<dbReference type="SUPFAM" id="SSF144232">
    <property type="entry name" value="HIT/MYND zinc finger-like"/>
    <property type="match status" value="1"/>
</dbReference>
<keyword evidence="10" id="KW-1185">Reference proteome</keyword>
<reference evidence="8" key="2">
    <citation type="journal article" date="2008" name="Bioinformatics">
        <title>Assembly reconciliation.</title>
        <authorList>
            <person name="Zimin A.V."/>
            <person name="Smith D.R."/>
            <person name="Sutton G."/>
            <person name="Yorke J.A."/>
        </authorList>
    </citation>
    <scope>NUCLEOTIDE SEQUENCE</scope>
    <source>
        <strain evidence="8">TSC#14024-0371.13</strain>
    </source>
</reference>
<dbReference type="FunCoup" id="B3LYT3">
    <property type="interactions" value="9"/>
</dbReference>
<protein>
    <submittedName>
        <fullName evidence="8">Uncharacterized protein, isoform A</fullName>
    </submittedName>
    <submittedName>
        <fullName evidence="9">Uncharacterized protein, isoform B</fullName>
    </submittedName>
</protein>
<evidence type="ECO:0000313" key="9">
    <source>
        <dbReference type="EMBL" id="KPU80596.1"/>
    </source>
</evidence>
<evidence type="ECO:0000256" key="2">
    <source>
        <dbReference type="ARBA" id="ARBA00022771"/>
    </source>
</evidence>
<evidence type="ECO:0000256" key="3">
    <source>
        <dbReference type="ARBA" id="ARBA00022833"/>
    </source>
</evidence>
<evidence type="ECO:0000256" key="1">
    <source>
        <dbReference type="ARBA" id="ARBA00022723"/>
    </source>
</evidence>
<keyword evidence="2 4" id="KW-0863">Zinc-finger</keyword>
<feature type="domain" description="MYND-type" evidence="7">
    <location>
        <begin position="10"/>
        <end position="45"/>
    </location>
</feature>
<proteinExistence type="predicted"/>
<feature type="domain" description="Tudor" evidence="6">
    <location>
        <begin position="784"/>
        <end position="842"/>
    </location>
</feature>
<evidence type="ECO:0000313" key="10">
    <source>
        <dbReference type="Proteomes" id="UP000007801"/>
    </source>
</evidence>
<dbReference type="Gene3D" id="2.30.30.140">
    <property type="match status" value="2"/>
</dbReference>
<feature type="region of interest" description="Disordered" evidence="5">
    <location>
        <begin position="63"/>
        <end position="94"/>
    </location>
</feature>
<dbReference type="eggNOG" id="ENOG502TB8V">
    <property type="taxonomic scope" value="Eukaryota"/>
</dbReference>
<dbReference type="HOGENOM" id="CLU_322956_0_0_1"/>
<evidence type="ECO:0000313" key="8">
    <source>
        <dbReference type="EMBL" id="EDV44049.2"/>
    </source>
</evidence>
<dbReference type="GeneID" id="6501567"/>
<dbReference type="Pfam" id="PF00567">
    <property type="entry name" value="TUDOR"/>
    <property type="match status" value="3"/>
</dbReference>
<dbReference type="Gene3D" id="6.10.140.2220">
    <property type="match status" value="1"/>
</dbReference>
<evidence type="ECO:0000256" key="5">
    <source>
        <dbReference type="SAM" id="MobiDB-lite"/>
    </source>
</evidence>
<dbReference type="GO" id="GO:0008270">
    <property type="term" value="F:zinc ion binding"/>
    <property type="evidence" value="ECO:0007669"/>
    <property type="project" value="UniProtKB-KW"/>
</dbReference>
<dbReference type="InterPro" id="IPR002999">
    <property type="entry name" value="Tudor"/>
</dbReference>
<feature type="compositionally biased region" description="Low complexity" evidence="5">
    <location>
        <begin position="656"/>
        <end position="665"/>
    </location>
</feature>
<dbReference type="STRING" id="7217.B3LYT3"/>
<dbReference type="GO" id="GO:0043186">
    <property type="term" value="C:P granule"/>
    <property type="evidence" value="ECO:0007669"/>
    <property type="project" value="EnsemblMetazoa"/>
</dbReference>
<dbReference type="PROSITE" id="PS50304">
    <property type="entry name" value="TUDOR"/>
    <property type="match status" value="1"/>
</dbReference>
<dbReference type="PANTHER" id="PTHR16442:SF1">
    <property type="entry name" value="RING FINGER PROTEIN 17"/>
    <property type="match status" value="1"/>
</dbReference>
<reference evidence="8 10" key="1">
    <citation type="journal article" date="2007" name="Nature">
        <title>Evolution of genes and genomes on the Drosophila phylogeny.</title>
        <authorList>
            <consortium name="Drosophila 12 Genomes Consortium"/>
            <person name="Clark A.G."/>
            <person name="Eisen M.B."/>
            <person name="Smith D.R."/>
            <person name="Bergman C.M."/>
            <person name="Oliver B."/>
            <person name="Markow T.A."/>
            <person name="Kaufman T.C."/>
            <person name="Kellis M."/>
            <person name="Gelbart W."/>
            <person name="Iyer V.N."/>
            <person name="Pollard D.A."/>
            <person name="Sackton T.B."/>
            <person name="Larracuente A.M."/>
            <person name="Singh N.D."/>
            <person name="Abad J.P."/>
            <person name="Abt D.N."/>
            <person name="Adryan B."/>
            <person name="Aguade M."/>
            <person name="Akashi H."/>
            <person name="Anderson W.W."/>
            <person name="Aquadro C.F."/>
            <person name="Ardell D.H."/>
            <person name="Arguello R."/>
            <person name="Artieri C.G."/>
            <person name="Barbash D.A."/>
            <person name="Barker D."/>
            <person name="Barsanti P."/>
            <person name="Batterham P."/>
            <person name="Batzoglou S."/>
            <person name="Begun D."/>
            <person name="Bhutkar A."/>
            <person name="Blanco E."/>
            <person name="Bosak S.A."/>
            <person name="Bradley R.K."/>
            <person name="Brand A.D."/>
            <person name="Brent M.R."/>
            <person name="Brooks A.N."/>
            <person name="Brown R.H."/>
            <person name="Butlin R.K."/>
            <person name="Caggese C."/>
            <person name="Calvi B.R."/>
            <person name="Bernardo de Carvalho A."/>
            <person name="Caspi A."/>
            <person name="Castrezana S."/>
            <person name="Celniker S.E."/>
            <person name="Chang J.L."/>
            <person name="Chapple C."/>
            <person name="Chatterji S."/>
            <person name="Chinwalla A."/>
            <person name="Civetta A."/>
            <person name="Clifton S.W."/>
            <person name="Comeron J.M."/>
            <person name="Costello J.C."/>
            <person name="Coyne J.A."/>
            <person name="Daub J."/>
            <person name="David R.G."/>
            <person name="Delcher A.L."/>
            <person name="Delehaunty K."/>
            <person name="Do C.B."/>
            <person name="Ebling H."/>
            <person name="Edwards K."/>
            <person name="Eickbush T."/>
            <person name="Evans J.D."/>
            <person name="Filipski A."/>
            <person name="Findeiss S."/>
            <person name="Freyhult E."/>
            <person name="Fulton L."/>
            <person name="Fulton R."/>
            <person name="Garcia A.C."/>
            <person name="Gardiner A."/>
            <person name="Garfield D.A."/>
            <person name="Garvin B.E."/>
            <person name="Gibson G."/>
            <person name="Gilbert D."/>
            <person name="Gnerre S."/>
            <person name="Godfrey J."/>
            <person name="Good R."/>
            <person name="Gotea V."/>
            <person name="Gravely B."/>
            <person name="Greenberg A.J."/>
            <person name="Griffiths-Jones S."/>
            <person name="Gross S."/>
            <person name="Guigo R."/>
            <person name="Gustafson E.A."/>
            <person name="Haerty W."/>
            <person name="Hahn M.W."/>
            <person name="Halligan D.L."/>
            <person name="Halpern A.L."/>
            <person name="Halter G.M."/>
            <person name="Han M.V."/>
            <person name="Heger A."/>
            <person name="Hillier L."/>
            <person name="Hinrichs A.S."/>
            <person name="Holmes I."/>
            <person name="Hoskins R.A."/>
            <person name="Hubisz M.J."/>
            <person name="Hultmark D."/>
            <person name="Huntley M.A."/>
            <person name="Jaffe D.B."/>
            <person name="Jagadeeshan S."/>
            <person name="Jeck W.R."/>
            <person name="Johnson J."/>
            <person name="Jones C.D."/>
            <person name="Jordan W.C."/>
            <person name="Karpen G.H."/>
            <person name="Kataoka E."/>
            <person name="Keightley P.D."/>
            <person name="Kheradpour P."/>
            <person name="Kirkness E.F."/>
            <person name="Koerich L.B."/>
            <person name="Kristiansen K."/>
            <person name="Kudrna D."/>
            <person name="Kulathinal R.J."/>
            <person name="Kumar S."/>
            <person name="Kwok R."/>
            <person name="Lander E."/>
            <person name="Langley C.H."/>
            <person name="Lapoint R."/>
            <person name="Lazzaro B.P."/>
            <person name="Lee S.J."/>
            <person name="Levesque L."/>
            <person name="Li R."/>
            <person name="Lin C.F."/>
            <person name="Lin M.F."/>
            <person name="Lindblad-Toh K."/>
            <person name="Llopart A."/>
            <person name="Long M."/>
            <person name="Low L."/>
            <person name="Lozovsky E."/>
            <person name="Lu J."/>
            <person name="Luo M."/>
            <person name="Machado C.A."/>
            <person name="Makalowski W."/>
            <person name="Marzo M."/>
            <person name="Matsuda M."/>
            <person name="Matzkin L."/>
            <person name="McAllister B."/>
            <person name="McBride C.S."/>
            <person name="McKernan B."/>
            <person name="McKernan K."/>
            <person name="Mendez-Lago M."/>
            <person name="Minx P."/>
            <person name="Mollenhauer M.U."/>
            <person name="Montooth K."/>
            <person name="Mount S.M."/>
            <person name="Mu X."/>
            <person name="Myers E."/>
            <person name="Negre B."/>
            <person name="Newfeld S."/>
            <person name="Nielsen R."/>
            <person name="Noor M.A."/>
            <person name="O'Grady P."/>
            <person name="Pachter L."/>
            <person name="Papaceit M."/>
            <person name="Parisi M.J."/>
            <person name="Parisi M."/>
            <person name="Parts L."/>
            <person name="Pedersen J.S."/>
            <person name="Pesole G."/>
            <person name="Phillippy A.M."/>
            <person name="Ponting C.P."/>
            <person name="Pop M."/>
            <person name="Porcelli D."/>
            <person name="Powell J.R."/>
            <person name="Prohaska S."/>
            <person name="Pruitt K."/>
            <person name="Puig M."/>
            <person name="Quesneville H."/>
            <person name="Ram K.R."/>
            <person name="Rand D."/>
            <person name="Rasmussen M.D."/>
            <person name="Reed L.K."/>
            <person name="Reenan R."/>
            <person name="Reily A."/>
            <person name="Remington K.A."/>
            <person name="Rieger T.T."/>
            <person name="Ritchie M.G."/>
            <person name="Robin C."/>
            <person name="Rogers Y.H."/>
            <person name="Rohde C."/>
            <person name="Rozas J."/>
            <person name="Rubenfield M.J."/>
            <person name="Ruiz A."/>
            <person name="Russo S."/>
            <person name="Salzberg S.L."/>
            <person name="Sanchez-Gracia A."/>
            <person name="Saranga D.J."/>
            <person name="Sato H."/>
            <person name="Schaeffer S.W."/>
            <person name="Schatz M.C."/>
            <person name="Schlenke T."/>
            <person name="Schwartz R."/>
            <person name="Segarra C."/>
            <person name="Singh R.S."/>
            <person name="Sirot L."/>
            <person name="Sirota M."/>
            <person name="Sisneros N.B."/>
            <person name="Smith C.D."/>
            <person name="Smith T.F."/>
            <person name="Spieth J."/>
            <person name="Stage D.E."/>
            <person name="Stark A."/>
            <person name="Stephan W."/>
            <person name="Strausberg R.L."/>
            <person name="Strempel S."/>
            <person name="Sturgill D."/>
            <person name="Sutton G."/>
            <person name="Sutton G.G."/>
            <person name="Tao W."/>
            <person name="Teichmann S."/>
            <person name="Tobari Y.N."/>
            <person name="Tomimura Y."/>
            <person name="Tsolas J.M."/>
            <person name="Valente V.L."/>
            <person name="Venter E."/>
            <person name="Venter J.C."/>
            <person name="Vicario S."/>
            <person name="Vieira F.G."/>
            <person name="Vilella A.J."/>
            <person name="Villasante A."/>
            <person name="Walenz B."/>
            <person name="Wang J."/>
            <person name="Wasserman M."/>
            <person name="Watts T."/>
            <person name="Wilson D."/>
            <person name="Wilson R.K."/>
            <person name="Wing R.A."/>
            <person name="Wolfner M.F."/>
            <person name="Wong A."/>
            <person name="Wong G.K."/>
            <person name="Wu C.I."/>
            <person name="Wu G."/>
            <person name="Yamamoto D."/>
            <person name="Yang H.P."/>
            <person name="Yang S.P."/>
            <person name="Yorke J.A."/>
            <person name="Yoshida K."/>
            <person name="Zdobnov E."/>
            <person name="Zhang P."/>
            <person name="Zhang Y."/>
            <person name="Zimin A.V."/>
            <person name="Baldwin J."/>
            <person name="Abdouelleil A."/>
            <person name="Abdulkadir J."/>
            <person name="Abebe A."/>
            <person name="Abera B."/>
            <person name="Abreu J."/>
            <person name="Acer S.C."/>
            <person name="Aftuck L."/>
            <person name="Alexander A."/>
            <person name="An P."/>
            <person name="Anderson E."/>
            <person name="Anderson S."/>
            <person name="Arachi H."/>
            <person name="Azer M."/>
            <person name="Bachantsang P."/>
            <person name="Barry A."/>
            <person name="Bayul T."/>
            <person name="Berlin A."/>
            <person name="Bessette D."/>
            <person name="Bloom T."/>
            <person name="Blye J."/>
            <person name="Boguslavskiy L."/>
            <person name="Bonnet C."/>
            <person name="Boukhgalter B."/>
            <person name="Bourzgui I."/>
            <person name="Brown A."/>
            <person name="Cahill P."/>
            <person name="Channer S."/>
            <person name="Cheshatsang Y."/>
            <person name="Chuda L."/>
            <person name="Citroen M."/>
            <person name="Collymore A."/>
            <person name="Cooke P."/>
            <person name="Costello M."/>
            <person name="D'Aco K."/>
            <person name="Daza R."/>
            <person name="De Haan G."/>
            <person name="DeGray S."/>
            <person name="DeMaso C."/>
            <person name="Dhargay N."/>
            <person name="Dooley K."/>
            <person name="Dooley E."/>
            <person name="Doricent M."/>
            <person name="Dorje P."/>
            <person name="Dorjee K."/>
            <person name="Dupes A."/>
            <person name="Elong R."/>
            <person name="Falk J."/>
            <person name="Farina A."/>
            <person name="Faro S."/>
            <person name="Ferguson D."/>
            <person name="Fisher S."/>
            <person name="Foley C.D."/>
            <person name="Franke A."/>
            <person name="Friedrich D."/>
            <person name="Gadbois L."/>
            <person name="Gearin G."/>
            <person name="Gearin C.R."/>
            <person name="Giannoukos G."/>
            <person name="Goode T."/>
            <person name="Graham J."/>
            <person name="Grandbois E."/>
            <person name="Grewal S."/>
            <person name="Gyaltsen K."/>
            <person name="Hafez N."/>
            <person name="Hagos B."/>
            <person name="Hall J."/>
            <person name="Henson C."/>
            <person name="Hollinger A."/>
            <person name="Honan T."/>
            <person name="Huard M.D."/>
            <person name="Hughes L."/>
            <person name="Hurhula B."/>
            <person name="Husby M.E."/>
            <person name="Kamat A."/>
            <person name="Kanga B."/>
            <person name="Kashin S."/>
            <person name="Khazanovich D."/>
            <person name="Kisner P."/>
            <person name="Lance K."/>
            <person name="Lara M."/>
            <person name="Lee W."/>
            <person name="Lennon N."/>
            <person name="Letendre F."/>
            <person name="LeVine R."/>
            <person name="Lipovsky A."/>
            <person name="Liu X."/>
            <person name="Liu J."/>
            <person name="Liu S."/>
            <person name="Lokyitsang T."/>
            <person name="Lokyitsang Y."/>
            <person name="Lubonja R."/>
            <person name="Lui A."/>
            <person name="MacDonald P."/>
            <person name="Magnisalis V."/>
            <person name="Maru K."/>
            <person name="Matthews C."/>
            <person name="McCusker W."/>
            <person name="McDonough S."/>
            <person name="Mehta T."/>
            <person name="Meldrim J."/>
            <person name="Meneus L."/>
            <person name="Mihai O."/>
            <person name="Mihalev A."/>
            <person name="Mihova T."/>
            <person name="Mittelman R."/>
            <person name="Mlenga V."/>
            <person name="Montmayeur A."/>
            <person name="Mulrain L."/>
            <person name="Navidi A."/>
            <person name="Naylor J."/>
            <person name="Negash T."/>
            <person name="Nguyen T."/>
            <person name="Nguyen N."/>
            <person name="Nicol R."/>
            <person name="Norbu C."/>
            <person name="Norbu N."/>
            <person name="Novod N."/>
            <person name="O'Neill B."/>
            <person name="Osman S."/>
            <person name="Markiewicz E."/>
            <person name="Oyono O.L."/>
            <person name="Patti C."/>
            <person name="Phunkhang P."/>
            <person name="Pierre F."/>
            <person name="Priest M."/>
            <person name="Raghuraman S."/>
            <person name="Rege F."/>
            <person name="Reyes R."/>
            <person name="Rise C."/>
            <person name="Rogov P."/>
            <person name="Ross K."/>
            <person name="Ryan E."/>
            <person name="Settipalli S."/>
            <person name="Shea T."/>
            <person name="Sherpa N."/>
            <person name="Shi L."/>
            <person name="Shih D."/>
            <person name="Sparrow T."/>
            <person name="Spaulding J."/>
            <person name="Stalker J."/>
            <person name="Stange-Thomann N."/>
            <person name="Stavropoulos S."/>
            <person name="Stone C."/>
            <person name="Strader C."/>
            <person name="Tesfaye S."/>
            <person name="Thomson T."/>
            <person name="Thoulutsang Y."/>
            <person name="Thoulutsang D."/>
            <person name="Topham K."/>
            <person name="Topping I."/>
            <person name="Tsamla T."/>
            <person name="Vassiliev H."/>
            <person name="Vo A."/>
            <person name="Wangchuk T."/>
            <person name="Wangdi T."/>
            <person name="Weiand M."/>
            <person name="Wilkinson J."/>
            <person name="Wilson A."/>
            <person name="Yadav S."/>
            <person name="Young G."/>
            <person name="Yu Q."/>
            <person name="Zembek L."/>
            <person name="Zhong D."/>
            <person name="Zimmer A."/>
            <person name="Zwirko Z."/>
            <person name="Jaffe D.B."/>
            <person name="Alvarez P."/>
            <person name="Brockman W."/>
            <person name="Butler J."/>
            <person name="Chin C."/>
            <person name="Gnerre S."/>
            <person name="Grabherr M."/>
            <person name="Kleber M."/>
            <person name="Mauceli E."/>
            <person name="MacCallum I."/>
        </authorList>
    </citation>
    <scope>NUCLEOTIDE SEQUENCE [LARGE SCALE GENOMIC DNA]</scope>
    <source>
        <strain evidence="8">TSC#14024-0371.13</strain>
        <strain evidence="10">Tucson 14024-0371.13</strain>
    </source>
</reference>
<feature type="region of interest" description="Disordered" evidence="5">
    <location>
        <begin position="645"/>
        <end position="665"/>
    </location>
</feature>
<keyword evidence="1" id="KW-0479">Metal-binding</keyword>
<dbReference type="EMBL" id="CH902617">
    <property type="protein sequence ID" value="KPU80596.1"/>
    <property type="molecule type" value="Genomic_DNA"/>
</dbReference>
<dbReference type="KEGG" id="dan:6501567"/>
<dbReference type="AlphaFoldDB" id="B3LYT3"/>
<evidence type="ECO:0000256" key="4">
    <source>
        <dbReference type="PROSITE-ProRule" id="PRU00134"/>
    </source>
</evidence>
<dbReference type="SUPFAM" id="SSF63748">
    <property type="entry name" value="Tudor/PWWP/MBT"/>
    <property type="match status" value="2"/>
</dbReference>
<dbReference type="SMART" id="SM00333">
    <property type="entry name" value="TUDOR"/>
    <property type="match status" value="2"/>
</dbReference>
<evidence type="ECO:0000259" key="6">
    <source>
        <dbReference type="PROSITE" id="PS50304"/>
    </source>
</evidence>
<evidence type="ECO:0000259" key="7">
    <source>
        <dbReference type="PROSITE" id="PS50865"/>
    </source>
</evidence>
<dbReference type="InterPro" id="IPR002893">
    <property type="entry name" value="Znf_MYND"/>
</dbReference>